<dbReference type="PANTHER" id="PTHR33393:SF13">
    <property type="entry name" value="PGA BIOSYNTHESIS PROTEIN CAPA"/>
    <property type="match status" value="1"/>
</dbReference>
<dbReference type="InterPro" id="IPR052169">
    <property type="entry name" value="CW_Biosynth-Accessory"/>
</dbReference>
<dbReference type="CDD" id="cd07381">
    <property type="entry name" value="MPP_CapA"/>
    <property type="match status" value="1"/>
</dbReference>
<dbReference type="AlphaFoldDB" id="A0A0G9MW13"/>
<evidence type="ECO:0000259" key="2">
    <source>
        <dbReference type="SMART" id="SM00854"/>
    </source>
</evidence>
<comment type="similarity">
    <text evidence="1">Belongs to the CapA family.</text>
</comment>
<comment type="caution">
    <text evidence="3">The sequence shown here is derived from an EMBL/GenBank/DDBJ whole genome shotgun (WGS) entry which is preliminary data.</text>
</comment>
<evidence type="ECO:0000313" key="3">
    <source>
        <dbReference type="EMBL" id="KLE34900.1"/>
    </source>
</evidence>
<dbReference type="SMART" id="SM00854">
    <property type="entry name" value="PGA_cap"/>
    <property type="match status" value="1"/>
</dbReference>
<dbReference type="OrthoDB" id="9810718at2"/>
<feature type="domain" description="Capsule synthesis protein CapA" evidence="2">
    <location>
        <begin position="6"/>
        <end position="259"/>
    </location>
</feature>
<proteinExistence type="inferred from homology"/>
<name>A0A0G9MW13_9SPHN</name>
<protein>
    <submittedName>
        <fullName evidence="3">Capsule biosynthesis protein</fullName>
    </submittedName>
</protein>
<sequence length="369" mass="38393">MIDDVQIAVLGDLVLDEPDADHWLSGIAPAIRAADLAIAHLEVPHTTSAHEMVGDVPARGAPPENIAAIARAGIGMVSLAGNHIADCGAEGIAETRALLDAAGVAHAGAGADLAQARKPAFADVGGRRIALLSYNCVGPEAAWAGPGRAGCAYLRMIAADGAAVSPKACLESVHPEALETLLEDVNAARGAADLVLVALHKGQVHTPAMLQPYERDIARAAIDAGADAVLSHHAHIVRGIEFHRGKPIFHGLGNGCVVTSALSPQQDHPARREWAEQRQRMFGFTPDPAYTLAPFHPEAVNAFIGLLTLRADGRIEAAIVPVDVEPPGRPVLASGERARAIAEYLERITLAAGLPAIEVGEDFTVRAAA</sequence>
<dbReference type="Proteomes" id="UP000053464">
    <property type="component" value="Unassembled WGS sequence"/>
</dbReference>
<accession>A0A0G9MW13</accession>
<dbReference type="PANTHER" id="PTHR33393">
    <property type="entry name" value="POLYGLUTAMINE SYNTHESIS ACCESSORY PROTEIN RV0574C-RELATED"/>
    <property type="match status" value="1"/>
</dbReference>
<dbReference type="Pfam" id="PF09587">
    <property type="entry name" value="PGA_cap"/>
    <property type="match status" value="1"/>
</dbReference>
<dbReference type="SUPFAM" id="SSF56300">
    <property type="entry name" value="Metallo-dependent phosphatases"/>
    <property type="match status" value="1"/>
</dbReference>
<gene>
    <name evidence="3" type="ORF">AAW00_10425</name>
</gene>
<keyword evidence="4" id="KW-1185">Reference proteome</keyword>
<evidence type="ECO:0000256" key="1">
    <source>
        <dbReference type="ARBA" id="ARBA00005662"/>
    </source>
</evidence>
<dbReference type="PATRIC" id="fig|1581420.6.peg.2136"/>
<dbReference type="EMBL" id="LBHB01000002">
    <property type="protein sequence ID" value="KLE34900.1"/>
    <property type="molecule type" value="Genomic_DNA"/>
</dbReference>
<organism evidence="3 4">
    <name type="scientific">Aurantiacibacter luteus</name>
    <dbReference type="NCBI Taxonomy" id="1581420"/>
    <lineage>
        <taxon>Bacteria</taxon>
        <taxon>Pseudomonadati</taxon>
        <taxon>Pseudomonadota</taxon>
        <taxon>Alphaproteobacteria</taxon>
        <taxon>Sphingomonadales</taxon>
        <taxon>Erythrobacteraceae</taxon>
        <taxon>Aurantiacibacter</taxon>
    </lineage>
</organism>
<dbReference type="InterPro" id="IPR029052">
    <property type="entry name" value="Metallo-depent_PP-like"/>
</dbReference>
<evidence type="ECO:0000313" key="4">
    <source>
        <dbReference type="Proteomes" id="UP000053464"/>
    </source>
</evidence>
<reference evidence="3 4" key="1">
    <citation type="submission" date="2015-04" db="EMBL/GenBank/DDBJ databases">
        <title>The draft genome sequence of Erythrobacter luteus KA37.</title>
        <authorList>
            <person name="Zhuang L."/>
            <person name="Liu Y."/>
            <person name="Shao Z."/>
        </authorList>
    </citation>
    <scope>NUCLEOTIDE SEQUENCE [LARGE SCALE GENOMIC DNA]</scope>
    <source>
        <strain evidence="3 4">KA37</strain>
    </source>
</reference>
<dbReference type="InterPro" id="IPR019079">
    <property type="entry name" value="Capsule_synth_CapA"/>
</dbReference>
<dbReference type="Gene3D" id="3.60.21.10">
    <property type="match status" value="1"/>
</dbReference>
<dbReference type="STRING" id="1581420.AAW00_10425"/>